<sequence>MTARMMYPSQPYEQLIRLEKSIKAATLLEQIAQFTYIEARRGSALFNTWDLTLATQRLILICYVLALILDIVIVTPIFKSLTHC</sequence>
<accession>A0A240ELR8</accession>
<name>A0A240ELR8_9VIBR</name>
<dbReference type="EMBL" id="OANU01000065">
    <property type="protein sequence ID" value="SNX49637.1"/>
    <property type="molecule type" value="Genomic_DNA"/>
</dbReference>
<proteinExistence type="predicted"/>
<evidence type="ECO:0000313" key="3">
    <source>
        <dbReference type="Proteomes" id="UP000219336"/>
    </source>
</evidence>
<dbReference type="AlphaFoldDB" id="A0A240ELR8"/>
<reference evidence="3" key="1">
    <citation type="submission" date="2016-06" db="EMBL/GenBank/DDBJ databases">
        <authorList>
            <person name="Rodrigo-Torres L."/>
            <person name="Arahal R.D."/>
            <person name="Lucena T."/>
        </authorList>
    </citation>
    <scope>NUCLEOTIDE SEQUENCE [LARGE SCALE GENOMIC DNA]</scope>
    <source>
        <strain evidence="3">CECT8203</strain>
    </source>
</reference>
<protein>
    <submittedName>
        <fullName evidence="2">Uncharacterized protein</fullName>
    </submittedName>
</protein>
<organism evidence="2 3">
    <name type="scientific">Vibrio thalassae</name>
    <dbReference type="NCBI Taxonomy" id="1243014"/>
    <lineage>
        <taxon>Bacteria</taxon>
        <taxon>Pseudomonadati</taxon>
        <taxon>Pseudomonadota</taxon>
        <taxon>Gammaproteobacteria</taxon>
        <taxon>Vibrionales</taxon>
        <taxon>Vibrionaceae</taxon>
        <taxon>Vibrio</taxon>
    </lineage>
</organism>
<keyword evidence="1" id="KW-0472">Membrane</keyword>
<keyword evidence="1" id="KW-0812">Transmembrane</keyword>
<gene>
    <name evidence="2" type="ORF">VTH8203_03285</name>
</gene>
<keyword evidence="1" id="KW-1133">Transmembrane helix</keyword>
<feature type="transmembrane region" description="Helical" evidence="1">
    <location>
        <begin position="58"/>
        <end position="78"/>
    </location>
</feature>
<evidence type="ECO:0000256" key="1">
    <source>
        <dbReference type="SAM" id="Phobius"/>
    </source>
</evidence>
<dbReference type="Proteomes" id="UP000219336">
    <property type="component" value="Unassembled WGS sequence"/>
</dbReference>
<evidence type="ECO:0000313" key="2">
    <source>
        <dbReference type="EMBL" id="SNX49637.1"/>
    </source>
</evidence>
<keyword evidence="3" id="KW-1185">Reference proteome</keyword>